<keyword evidence="5" id="KW-1185">Reference proteome</keyword>
<evidence type="ECO:0000256" key="1">
    <source>
        <dbReference type="SAM" id="MobiDB-lite"/>
    </source>
</evidence>
<accession>A0A084VS74</accession>
<dbReference type="EnsemblMetazoa" id="ASIC008253-RA">
    <property type="protein sequence ID" value="ASIC008253-PA"/>
    <property type="gene ID" value="ASIC008253"/>
</dbReference>
<organism evidence="3">
    <name type="scientific">Anopheles sinensis</name>
    <name type="common">Mosquito</name>
    <dbReference type="NCBI Taxonomy" id="74873"/>
    <lineage>
        <taxon>Eukaryota</taxon>
        <taxon>Metazoa</taxon>
        <taxon>Ecdysozoa</taxon>
        <taxon>Arthropoda</taxon>
        <taxon>Hexapoda</taxon>
        <taxon>Insecta</taxon>
        <taxon>Pterygota</taxon>
        <taxon>Neoptera</taxon>
        <taxon>Endopterygota</taxon>
        <taxon>Diptera</taxon>
        <taxon>Nematocera</taxon>
        <taxon>Culicoidea</taxon>
        <taxon>Culicidae</taxon>
        <taxon>Anophelinae</taxon>
        <taxon>Anopheles</taxon>
    </lineage>
</organism>
<dbReference type="Proteomes" id="UP000030765">
    <property type="component" value="Unassembled WGS sequence"/>
</dbReference>
<evidence type="ECO:0000256" key="2">
    <source>
        <dbReference type="SAM" id="SignalP"/>
    </source>
</evidence>
<proteinExistence type="predicted"/>
<sequence length="95" mass="10520">MFFSSFDFKVLLHAFCIGFGLPDDGPPMGHRDMSVDTLRDPDVAEKGHPESIPELDLEAAGFVMEIAGGRGEKEGERRSIRQCPEDARTPNDRLS</sequence>
<dbReference type="EMBL" id="ATLV01015833">
    <property type="status" value="NOT_ANNOTATED_CDS"/>
    <property type="molecule type" value="Genomic_DNA"/>
</dbReference>
<feature type="compositionally biased region" description="Basic and acidic residues" evidence="1">
    <location>
        <begin position="70"/>
        <end position="95"/>
    </location>
</feature>
<dbReference type="VEuPathDB" id="VectorBase:ASIC008253"/>
<evidence type="ECO:0000313" key="4">
    <source>
        <dbReference type="EnsemblMetazoa" id="ASIC008253-PA"/>
    </source>
</evidence>
<dbReference type="EMBL" id="KE525036">
    <property type="protein sequence ID" value="KFB40818.1"/>
    <property type="molecule type" value="Genomic_DNA"/>
</dbReference>
<feature type="region of interest" description="Disordered" evidence="1">
    <location>
        <begin position="68"/>
        <end position="95"/>
    </location>
</feature>
<gene>
    <name evidence="3" type="ORF">ZHAS_00008253</name>
</gene>
<reference evidence="4" key="2">
    <citation type="submission" date="2020-05" db="UniProtKB">
        <authorList>
            <consortium name="EnsemblMetazoa"/>
        </authorList>
    </citation>
    <scope>IDENTIFICATION</scope>
</reference>
<keyword evidence="2" id="KW-0732">Signal</keyword>
<evidence type="ECO:0000313" key="3">
    <source>
        <dbReference type="EMBL" id="KFB40818.1"/>
    </source>
</evidence>
<name>A0A084VS74_ANOSI</name>
<dbReference type="AlphaFoldDB" id="A0A084VS74"/>
<protein>
    <submittedName>
        <fullName evidence="3 4">Uncharacterized protein</fullName>
    </submittedName>
</protein>
<evidence type="ECO:0000313" key="5">
    <source>
        <dbReference type="Proteomes" id="UP000030765"/>
    </source>
</evidence>
<reference evidence="3 5" key="1">
    <citation type="journal article" date="2014" name="BMC Genomics">
        <title>Genome sequence of Anopheles sinensis provides insight into genetics basis of mosquito competence for malaria parasites.</title>
        <authorList>
            <person name="Zhou D."/>
            <person name="Zhang D."/>
            <person name="Ding G."/>
            <person name="Shi L."/>
            <person name="Hou Q."/>
            <person name="Ye Y."/>
            <person name="Xu Y."/>
            <person name="Zhou H."/>
            <person name="Xiong C."/>
            <person name="Li S."/>
            <person name="Yu J."/>
            <person name="Hong S."/>
            <person name="Yu X."/>
            <person name="Zou P."/>
            <person name="Chen C."/>
            <person name="Chang X."/>
            <person name="Wang W."/>
            <person name="Lv Y."/>
            <person name="Sun Y."/>
            <person name="Ma L."/>
            <person name="Shen B."/>
            <person name="Zhu C."/>
        </authorList>
    </citation>
    <scope>NUCLEOTIDE SEQUENCE [LARGE SCALE GENOMIC DNA]</scope>
</reference>
<feature type="signal peptide" evidence="2">
    <location>
        <begin position="1"/>
        <end position="22"/>
    </location>
</feature>
<feature type="chain" id="PRO_5001783970" evidence="2">
    <location>
        <begin position="23"/>
        <end position="95"/>
    </location>
</feature>